<feature type="domain" description="SMODS and SLOG-associating 2TM effector" evidence="2">
    <location>
        <begin position="13"/>
        <end position="175"/>
    </location>
</feature>
<keyword evidence="1" id="KW-0472">Membrane</keyword>
<sequence length="192" mass="22595">MERNSQNNQRYKLESQLREAYGRVVYTQTCHDKIINRLIKKSNRIKCLQIFLSSITTSGFIVTLFAEDKIASILGAFISLILLILNFYSKNFNLTEEAQNHRVASDTLWKIREEYISLLTDFDILDLKSIMKKRDELQERTAEVYSSSPRTDRESYLEAKKALKNEEEQTFSEREIDIMLPNSIRRSNRVKK</sequence>
<organism evidence="3 4">
    <name type="scientific">Veillonella dispar DORA_11</name>
    <dbReference type="NCBI Taxonomy" id="1403949"/>
    <lineage>
        <taxon>Bacteria</taxon>
        <taxon>Bacillati</taxon>
        <taxon>Bacillota</taxon>
        <taxon>Negativicutes</taxon>
        <taxon>Veillonellales</taxon>
        <taxon>Veillonellaceae</taxon>
        <taxon>Veillonella</taxon>
    </lineage>
</organism>
<reference evidence="3 4" key="1">
    <citation type="submission" date="2013-12" db="EMBL/GenBank/DDBJ databases">
        <title>A Varibaculum cambriense genome reconstructed from a premature infant gut community with otherwise low bacterial novelty that shifts toward anaerobic metabolism during the third week of life.</title>
        <authorList>
            <person name="Brown C.T."/>
            <person name="Sharon I."/>
            <person name="Thomas B.C."/>
            <person name="Castelle C.J."/>
            <person name="Morowitz M.J."/>
            <person name="Banfield J.F."/>
        </authorList>
    </citation>
    <scope>NUCLEOTIDE SEQUENCE [LARGE SCALE GENOMIC DNA]</scope>
    <source>
        <strain evidence="4">DORA_11</strain>
    </source>
</reference>
<evidence type="ECO:0000256" key="1">
    <source>
        <dbReference type="SAM" id="Phobius"/>
    </source>
</evidence>
<evidence type="ECO:0000313" key="4">
    <source>
        <dbReference type="Proteomes" id="UP000018855"/>
    </source>
</evidence>
<comment type="caution">
    <text evidence="3">The sequence shown here is derived from an EMBL/GenBank/DDBJ whole genome shotgun (WGS) entry which is preliminary data.</text>
</comment>
<dbReference type="InterPro" id="IPR040811">
    <property type="entry name" value="SLATT_4"/>
</dbReference>
<gene>
    <name evidence="3" type="ORF">Q619_VDC00010G0003</name>
</gene>
<evidence type="ECO:0000313" key="3">
    <source>
        <dbReference type="EMBL" id="ETJ02396.1"/>
    </source>
</evidence>
<proteinExistence type="predicted"/>
<dbReference type="EMBL" id="AZMJ01000010">
    <property type="protein sequence ID" value="ETJ02396.1"/>
    <property type="molecule type" value="Genomic_DNA"/>
</dbReference>
<dbReference type="AlphaFoldDB" id="W1V9Q5"/>
<protein>
    <recommendedName>
        <fullName evidence="2">SMODS and SLOG-associating 2TM effector domain-containing protein</fullName>
    </recommendedName>
</protein>
<name>W1V9Q5_9FIRM</name>
<evidence type="ECO:0000259" key="2">
    <source>
        <dbReference type="Pfam" id="PF18186"/>
    </source>
</evidence>
<accession>W1V9Q5</accession>
<dbReference type="Proteomes" id="UP000018855">
    <property type="component" value="Unassembled WGS sequence"/>
</dbReference>
<keyword evidence="1" id="KW-0812">Transmembrane</keyword>
<dbReference type="Pfam" id="PF18186">
    <property type="entry name" value="SLATT_4"/>
    <property type="match status" value="1"/>
</dbReference>
<feature type="transmembrane region" description="Helical" evidence="1">
    <location>
        <begin position="70"/>
        <end position="88"/>
    </location>
</feature>
<dbReference type="PATRIC" id="fig|1403949.3.peg.84"/>
<feature type="transmembrane region" description="Helical" evidence="1">
    <location>
        <begin position="47"/>
        <end position="64"/>
    </location>
</feature>
<keyword evidence="1" id="KW-1133">Transmembrane helix</keyword>
<dbReference type="NCBIfam" id="NF033632">
    <property type="entry name" value="SLATT_4"/>
    <property type="match status" value="1"/>
</dbReference>